<feature type="transmembrane region" description="Helical" evidence="1">
    <location>
        <begin position="158"/>
        <end position="177"/>
    </location>
</feature>
<keyword evidence="3" id="KW-1185">Reference proteome</keyword>
<protein>
    <recommendedName>
        <fullName evidence="4">Type VII secretion integral membrane protein EccD</fullName>
    </recommendedName>
</protein>
<reference evidence="2" key="1">
    <citation type="submission" date="2022-02" db="EMBL/GenBank/DDBJ databases">
        <title>Corynebacterium sp. from urogenital microbiome.</title>
        <authorList>
            <person name="Cappelli E.A."/>
            <person name="Ribeiro T.G."/>
            <person name="Peixe L."/>
        </authorList>
    </citation>
    <scope>NUCLEOTIDE SEQUENCE</scope>
    <source>
        <strain evidence="2">C9Ua_112</strain>
    </source>
</reference>
<feature type="transmembrane region" description="Helical" evidence="1">
    <location>
        <begin position="419"/>
        <end position="440"/>
    </location>
</feature>
<accession>A0A9X3RR70</accession>
<keyword evidence="1" id="KW-0472">Membrane</keyword>
<feature type="transmembrane region" description="Helical" evidence="1">
    <location>
        <begin position="371"/>
        <end position="391"/>
    </location>
</feature>
<feature type="transmembrane region" description="Helical" evidence="1">
    <location>
        <begin position="461"/>
        <end position="483"/>
    </location>
</feature>
<feature type="transmembrane region" description="Helical" evidence="1">
    <location>
        <begin position="186"/>
        <end position="205"/>
    </location>
</feature>
<dbReference type="InterPro" id="IPR024962">
    <property type="entry name" value="YukD-like"/>
</dbReference>
<name>A0A9X3RR70_9CORY</name>
<keyword evidence="1" id="KW-1133">Transmembrane helix</keyword>
<comment type="caution">
    <text evidence="2">The sequence shown here is derived from an EMBL/GenBank/DDBJ whole genome shotgun (WGS) entry which is preliminary data.</text>
</comment>
<proteinExistence type="predicted"/>
<organism evidence="2 3">
    <name type="scientific">Corynebacterium macclintockiae</name>
    <dbReference type="NCBI Taxonomy" id="2913501"/>
    <lineage>
        <taxon>Bacteria</taxon>
        <taxon>Bacillati</taxon>
        <taxon>Actinomycetota</taxon>
        <taxon>Actinomycetes</taxon>
        <taxon>Mycobacteriales</taxon>
        <taxon>Corynebacteriaceae</taxon>
        <taxon>Corynebacterium</taxon>
    </lineage>
</organism>
<gene>
    <name evidence="2" type="ORF">L8U58_09970</name>
</gene>
<sequence length="485" mass="51124">MDVSLPAHRPVIDYLDDVVELFRGRVADSEFTADVEATAHLWVLSSPETGIINAERTLEDYEVLDGHKLYLSQRAEAAHAPFVDDIMAEMRSTIGASQFAWSGTTRTDGLLATMLATITLVGLVALKGVWGSSLAGLGFGHGSSADGHVVEAWNSGRITSVVTATILTLVAIGIALWKPRPWAQKLAWSLPIFGFIVSAAMLRPVDSAPGLAWTISITALCAAIAAWIALRRQATATAVAAGIVAVAAAAFGLATFLGASPFALAAWTAWLPIAMLLTTSTLAISSTGLAAMLRRSDAGESISRESIRAAALRTEAISRGISWAATIMGALIVLVLNTSSYWQQGLIAALLAVILILRTNGFSDARIISPLLSAGITGLAMSTGSFVHWFLGDGSQTGKGSADQFGVNAWMFNGATDSWQPWAAAVLVTVISLIVLAFIANRQPDELAEARMAKVITFIDVVASLAFIPIVLIGQGVLTYYWAVS</sequence>
<dbReference type="Proteomes" id="UP001146505">
    <property type="component" value="Unassembled WGS sequence"/>
</dbReference>
<feature type="transmembrane region" description="Helical" evidence="1">
    <location>
        <begin position="211"/>
        <end position="230"/>
    </location>
</feature>
<feature type="transmembrane region" description="Helical" evidence="1">
    <location>
        <begin position="110"/>
        <end position="130"/>
    </location>
</feature>
<evidence type="ECO:0008006" key="4">
    <source>
        <dbReference type="Google" id="ProtNLM"/>
    </source>
</evidence>
<feature type="transmembrane region" description="Helical" evidence="1">
    <location>
        <begin position="269"/>
        <end position="295"/>
    </location>
</feature>
<dbReference type="Gene3D" id="3.10.20.90">
    <property type="entry name" value="Phosphatidylinositol 3-kinase Catalytic Subunit, Chain A, domain 1"/>
    <property type="match status" value="1"/>
</dbReference>
<keyword evidence="1" id="KW-0812">Transmembrane</keyword>
<feature type="transmembrane region" description="Helical" evidence="1">
    <location>
        <begin position="237"/>
        <end position="257"/>
    </location>
</feature>
<dbReference type="EMBL" id="JAKMUV010000019">
    <property type="protein sequence ID" value="MCZ9305839.1"/>
    <property type="molecule type" value="Genomic_DNA"/>
</dbReference>
<dbReference type="AlphaFoldDB" id="A0A9X3RR70"/>
<dbReference type="Pfam" id="PF08817">
    <property type="entry name" value="YukD"/>
    <property type="match status" value="1"/>
</dbReference>
<feature type="transmembrane region" description="Helical" evidence="1">
    <location>
        <begin position="341"/>
        <end position="359"/>
    </location>
</feature>
<feature type="transmembrane region" description="Helical" evidence="1">
    <location>
        <begin position="316"/>
        <end position="335"/>
    </location>
</feature>
<evidence type="ECO:0000313" key="2">
    <source>
        <dbReference type="EMBL" id="MCZ9305839.1"/>
    </source>
</evidence>
<evidence type="ECO:0000256" key="1">
    <source>
        <dbReference type="SAM" id="Phobius"/>
    </source>
</evidence>
<evidence type="ECO:0000313" key="3">
    <source>
        <dbReference type="Proteomes" id="UP001146505"/>
    </source>
</evidence>